<name>K0TNJ3_THAOC</name>
<dbReference type="OrthoDB" id="48742at2759"/>
<proteinExistence type="predicted"/>
<feature type="region of interest" description="Disordered" evidence="1">
    <location>
        <begin position="236"/>
        <end position="346"/>
    </location>
</feature>
<evidence type="ECO:0000313" key="3">
    <source>
        <dbReference type="Proteomes" id="UP000266841"/>
    </source>
</evidence>
<dbReference type="EMBL" id="AGNL01001216">
    <property type="protein sequence ID" value="EJK77176.1"/>
    <property type="molecule type" value="Genomic_DNA"/>
</dbReference>
<feature type="region of interest" description="Disordered" evidence="1">
    <location>
        <begin position="1"/>
        <end position="57"/>
    </location>
</feature>
<dbReference type="Proteomes" id="UP000266841">
    <property type="component" value="Unassembled WGS sequence"/>
</dbReference>
<reference evidence="2 3" key="1">
    <citation type="journal article" date="2012" name="Genome Biol.">
        <title>Genome and low-iron response of an oceanic diatom adapted to chronic iron limitation.</title>
        <authorList>
            <person name="Lommer M."/>
            <person name="Specht M."/>
            <person name="Roy A.S."/>
            <person name="Kraemer L."/>
            <person name="Andreson R."/>
            <person name="Gutowska M.A."/>
            <person name="Wolf J."/>
            <person name="Bergner S.V."/>
            <person name="Schilhabel M.B."/>
            <person name="Klostermeier U.C."/>
            <person name="Beiko R.G."/>
            <person name="Rosenstiel P."/>
            <person name="Hippler M."/>
            <person name="Laroche J."/>
        </authorList>
    </citation>
    <scope>NUCLEOTIDE SEQUENCE [LARGE SCALE GENOMIC DNA]</scope>
    <source>
        <strain evidence="2 3">CCMP1005</strain>
    </source>
</reference>
<organism evidence="2 3">
    <name type="scientific">Thalassiosira oceanica</name>
    <name type="common">Marine diatom</name>
    <dbReference type="NCBI Taxonomy" id="159749"/>
    <lineage>
        <taxon>Eukaryota</taxon>
        <taxon>Sar</taxon>
        <taxon>Stramenopiles</taxon>
        <taxon>Ochrophyta</taxon>
        <taxon>Bacillariophyta</taxon>
        <taxon>Coscinodiscophyceae</taxon>
        <taxon>Thalassiosirophycidae</taxon>
        <taxon>Thalassiosirales</taxon>
        <taxon>Thalassiosiraceae</taxon>
        <taxon>Thalassiosira</taxon>
    </lineage>
</organism>
<feature type="compositionally biased region" description="Basic and acidic residues" evidence="1">
    <location>
        <begin position="236"/>
        <end position="246"/>
    </location>
</feature>
<sequence>PDGGGGEGGGDDDDDDAAAASGDGGGGVQTMEARVETRYRQESYTSVMEGGEEPESEPMSTILEAMVTTLDRPALTVVDADSFAFGEDHVMVSVRVQCNSPVPFYIKEWHLDLPRPLAVEDDGDLNRDMYRHAIPEGEVLLFGFRCTRVDGGDAGGNDGHERPILRVVLQDDFGKTFLQVLPVDLGSMYKKLRKEDAYSEMYQAVADLTCSAAEGTVGHPVPFSYRLDLRSLVTPRREEEGHERLGVADVPRGPADTVHHLLGGVGLDREREGPGPRRALREDGVDDARVPRHPDQVGDTEALPRALPRGPAGGEREGPGEGRQGRRRRAAAPDNGPVQEPRGVQVARLHDVAVPRGTGDAGGVLIAFSSL</sequence>
<gene>
    <name evidence="2" type="ORF">THAOC_01012</name>
</gene>
<protein>
    <submittedName>
        <fullName evidence="2">Uncharacterized protein</fullName>
    </submittedName>
</protein>
<feature type="compositionally biased region" description="Basic and acidic residues" evidence="1">
    <location>
        <begin position="314"/>
        <end position="324"/>
    </location>
</feature>
<feature type="compositionally biased region" description="Basic and acidic residues" evidence="1">
    <location>
        <begin position="267"/>
        <end position="296"/>
    </location>
</feature>
<dbReference type="eggNOG" id="ENOG502SKEW">
    <property type="taxonomic scope" value="Eukaryota"/>
</dbReference>
<comment type="caution">
    <text evidence="2">The sequence shown here is derived from an EMBL/GenBank/DDBJ whole genome shotgun (WGS) entry which is preliminary data.</text>
</comment>
<accession>K0TNJ3</accession>
<evidence type="ECO:0000313" key="2">
    <source>
        <dbReference type="EMBL" id="EJK77176.1"/>
    </source>
</evidence>
<dbReference type="AlphaFoldDB" id="K0TNJ3"/>
<keyword evidence="3" id="KW-1185">Reference proteome</keyword>
<evidence type="ECO:0000256" key="1">
    <source>
        <dbReference type="SAM" id="MobiDB-lite"/>
    </source>
</evidence>
<feature type="non-terminal residue" evidence="2">
    <location>
        <position position="1"/>
    </location>
</feature>